<keyword evidence="8" id="KW-1185">Reference proteome</keyword>
<feature type="transmembrane region" description="Helical" evidence="6">
    <location>
        <begin position="183"/>
        <end position="200"/>
    </location>
</feature>
<organism evidence="7 8">
    <name type="scientific">Alkalibacterium pelagium</name>
    <dbReference type="NCBI Taxonomy" id="426702"/>
    <lineage>
        <taxon>Bacteria</taxon>
        <taxon>Bacillati</taxon>
        <taxon>Bacillota</taxon>
        <taxon>Bacilli</taxon>
        <taxon>Lactobacillales</taxon>
        <taxon>Carnobacteriaceae</taxon>
        <taxon>Alkalibacterium</taxon>
    </lineage>
</organism>
<evidence type="ECO:0000313" key="7">
    <source>
        <dbReference type="EMBL" id="SEK53681.1"/>
    </source>
</evidence>
<keyword evidence="3 6" id="KW-0812">Transmembrane</keyword>
<feature type="transmembrane region" description="Helical" evidence="6">
    <location>
        <begin position="306"/>
        <end position="326"/>
    </location>
</feature>
<feature type="transmembrane region" description="Helical" evidence="6">
    <location>
        <begin position="120"/>
        <end position="140"/>
    </location>
</feature>
<feature type="transmembrane region" description="Helical" evidence="6">
    <location>
        <begin position="50"/>
        <end position="70"/>
    </location>
</feature>
<protein>
    <submittedName>
        <fullName evidence="7">Membrane protein involved in the export of O-antigen and teichoic acid</fullName>
    </submittedName>
</protein>
<evidence type="ECO:0000256" key="1">
    <source>
        <dbReference type="ARBA" id="ARBA00004651"/>
    </source>
</evidence>
<dbReference type="Proteomes" id="UP000199081">
    <property type="component" value="Unassembled WGS sequence"/>
</dbReference>
<dbReference type="GO" id="GO:0005886">
    <property type="term" value="C:plasma membrane"/>
    <property type="evidence" value="ECO:0007669"/>
    <property type="project" value="UniProtKB-SubCell"/>
</dbReference>
<keyword evidence="4 6" id="KW-1133">Transmembrane helix</keyword>
<dbReference type="STRING" id="426702.SAMN04488099_103176"/>
<name>A0A1H7HTR3_9LACT</name>
<dbReference type="PANTHER" id="PTHR30250">
    <property type="entry name" value="PST FAMILY PREDICTED COLANIC ACID TRANSPORTER"/>
    <property type="match status" value="1"/>
</dbReference>
<feature type="transmembrane region" description="Helical" evidence="6">
    <location>
        <begin position="338"/>
        <end position="357"/>
    </location>
</feature>
<dbReference type="PANTHER" id="PTHR30250:SF26">
    <property type="entry name" value="PSMA PROTEIN"/>
    <property type="match status" value="1"/>
</dbReference>
<feature type="transmembrane region" description="Helical" evidence="6">
    <location>
        <begin position="378"/>
        <end position="396"/>
    </location>
</feature>
<evidence type="ECO:0000256" key="2">
    <source>
        <dbReference type="ARBA" id="ARBA00022475"/>
    </source>
</evidence>
<feature type="transmembrane region" description="Helical" evidence="6">
    <location>
        <begin position="160"/>
        <end position="177"/>
    </location>
</feature>
<gene>
    <name evidence="7" type="ORF">SAMN04488099_103176</name>
</gene>
<dbReference type="InterPro" id="IPR050833">
    <property type="entry name" value="Poly_Biosynth_Transport"/>
</dbReference>
<dbReference type="AlphaFoldDB" id="A0A1H7HTR3"/>
<accession>A0A1H7HTR3</accession>
<dbReference type="EMBL" id="FNZU01000003">
    <property type="protein sequence ID" value="SEK53681.1"/>
    <property type="molecule type" value="Genomic_DNA"/>
</dbReference>
<keyword evidence="5 6" id="KW-0472">Membrane</keyword>
<feature type="transmembrane region" description="Helical" evidence="6">
    <location>
        <begin position="402"/>
        <end position="426"/>
    </location>
</feature>
<comment type="subcellular location">
    <subcellularLocation>
        <location evidence="1">Cell membrane</location>
        <topology evidence="1">Multi-pass membrane protein</topology>
    </subcellularLocation>
</comment>
<feature type="transmembrane region" description="Helical" evidence="6">
    <location>
        <begin position="91"/>
        <end position="114"/>
    </location>
</feature>
<feature type="transmembrane region" description="Helical" evidence="6">
    <location>
        <begin position="12"/>
        <end position="38"/>
    </location>
</feature>
<feature type="transmembrane region" description="Helical" evidence="6">
    <location>
        <begin position="461"/>
        <end position="487"/>
    </location>
</feature>
<feature type="transmembrane region" description="Helical" evidence="6">
    <location>
        <begin position="438"/>
        <end position="455"/>
    </location>
</feature>
<evidence type="ECO:0000256" key="5">
    <source>
        <dbReference type="ARBA" id="ARBA00023136"/>
    </source>
</evidence>
<evidence type="ECO:0000313" key="8">
    <source>
        <dbReference type="Proteomes" id="UP000199081"/>
    </source>
</evidence>
<proteinExistence type="predicted"/>
<evidence type="ECO:0000256" key="3">
    <source>
        <dbReference type="ARBA" id="ARBA00022692"/>
    </source>
</evidence>
<keyword evidence="2" id="KW-1003">Cell membrane</keyword>
<evidence type="ECO:0000256" key="6">
    <source>
        <dbReference type="SAM" id="Phobius"/>
    </source>
</evidence>
<sequence length="503" mass="57858">MSRTKKSLRNIIYKLSNVILTLVLMFGVRTLFINTLGVRYLGLNGVFRNIFQFLSLAELGIGSAISFRLYEPLSSQNERRISALMTFFKKAYNVISLLILGMSLALLPFINAIIRDPVEGVNIYVVFFIYVAQTLSTYLFFAYKLTLLKADQREYIISKYGNYIVIGTSLTEMFILYFFESFIGYLLVLVLSNILKNYLVSRQVDKDYAYIDDYDETIDKEELKEMFKDFFAAFLYRINSVVLNATDNLVLTYFVGLDTVGYYSNYVLITSNLKNFLRPVLNSVKASLGNFIAQKSKEESYEIFKMTNLLTFILYGGASIGLFILSNRFITVWIGEEYLLSQMFVLLIALEFYFRGIQLFLAQIRNAMGLFQQLKYRPVLSILINLILSIVLVQYFNIEGVILATIAASVLTNMIIDPIIIHSYGFSKATWAYYIKNVYYVGLMTITGYLSYVLTQGFNETFMGMLLSFVVTTGVIMVLFTVGLVWLSEFRDLQKRVRQLLKK</sequence>
<reference evidence="8" key="1">
    <citation type="submission" date="2016-10" db="EMBL/GenBank/DDBJ databases">
        <authorList>
            <person name="Varghese N."/>
            <person name="Submissions S."/>
        </authorList>
    </citation>
    <scope>NUCLEOTIDE SEQUENCE [LARGE SCALE GENOMIC DNA]</scope>
    <source>
        <strain evidence="8">DSM 19183</strain>
    </source>
</reference>
<evidence type="ECO:0000256" key="4">
    <source>
        <dbReference type="ARBA" id="ARBA00022989"/>
    </source>
</evidence>